<dbReference type="GO" id="GO:0007156">
    <property type="term" value="P:homophilic cell adhesion via plasma membrane adhesion molecules"/>
    <property type="evidence" value="ECO:0007669"/>
    <property type="project" value="InterPro"/>
</dbReference>
<dbReference type="FunFam" id="2.60.40.60:FF:000403">
    <property type="entry name" value="Protocadherin 15"/>
    <property type="match status" value="1"/>
</dbReference>
<keyword evidence="3" id="KW-0677">Repeat</keyword>
<dbReference type="AlphaFoldDB" id="A0A834IHA2"/>
<feature type="domain" description="Cadherin" evidence="12">
    <location>
        <begin position="298"/>
        <end position="408"/>
    </location>
</feature>
<dbReference type="OrthoDB" id="10029135at2759"/>
<dbReference type="Pfam" id="PF00028">
    <property type="entry name" value="Cadherin"/>
    <property type="match status" value="5"/>
</dbReference>
<feature type="region of interest" description="Disordered" evidence="10">
    <location>
        <begin position="780"/>
        <end position="811"/>
    </location>
</feature>
<feature type="non-terminal residue" evidence="13">
    <location>
        <position position="1"/>
    </location>
</feature>
<feature type="domain" description="Cadherin" evidence="12">
    <location>
        <begin position="187"/>
        <end position="293"/>
    </location>
</feature>
<evidence type="ECO:0000256" key="9">
    <source>
        <dbReference type="PROSITE-ProRule" id="PRU00043"/>
    </source>
</evidence>
<evidence type="ECO:0000256" key="1">
    <source>
        <dbReference type="ARBA" id="ARBA00004370"/>
    </source>
</evidence>
<dbReference type="FunFam" id="2.60.40.60:FF:000020">
    <property type="entry name" value="Dachsous cadherin-related 1b"/>
    <property type="match status" value="1"/>
</dbReference>
<feature type="domain" description="Cadherin" evidence="12">
    <location>
        <begin position="86"/>
        <end position="186"/>
    </location>
</feature>
<gene>
    <name evidence="13" type="ORF">GWI33_013295</name>
</gene>
<keyword evidence="5" id="KW-0130">Cell adhesion</keyword>
<dbReference type="Proteomes" id="UP000625711">
    <property type="component" value="Unassembled WGS sequence"/>
</dbReference>
<dbReference type="FunFam" id="2.60.40.60:FF:000232">
    <property type="entry name" value="Neural-cadherin"/>
    <property type="match status" value="1"/>
</dbReference>
<dbReference type="InterPro" id="IPR015919">
    <property type="entry name" value="Cadherin-like_sf"/>
</dbReference>
<feature type="compositionally biased region" description="Low complexity" evidence="10">
    <location>
        <begin position="785"/>
        <end position="796"/>
    </location>
</feature>
<dbReference type="PANTHER" id="PTHR24026">
    <property type="entry name" value="FAT ATYPICAL CADHERIN-RELATED"/>
    <property type="match status" value="1"/>
</dbReference>
<feature type="transmembrane region" description="Helical" evidence="11">
    <location>
        <begin position="666"/>
        <end position="691"/>
    </location>
</feature>
<evidence type="ECO:0000256" key="8">
    <source>
        <dbReference type="ARBA" id="ARBA00023180"/>
    </source>
</evidence>
<dbReference type="SUPFAM" id="SSF49313">
    <property type="entry name" value="Cadherin-like"/>
    <property type="match status" value="5"/>
</dbReference>
<keyword evidence="14" id="KW-1185">Reference proteome</keyword>
<dbReference type="PROSITE" id="PS50268">
    <property type="entry name" value="CADHERIN_2"/>
    <property type="match status" value="5"/>
</dbReference>
<dbReference type="PROSITE" id="PS00232">
    <property type="entry name" value="CADHERIN_1"/>
    <property type="match status" value="1"/>
</dbReference>
<evidence type="ECO:0000313" key="14">
    <source>
        <dbReference type="Proteomes" id="UP000625711"/>
    </source>
</evidence>
<dbReference type="CDD" id="cd11304">
    <property type="entry name" value="Cadherin_repeat"/>
    <property type="match status" value="5"/>
</dbReference>
<protein>
    <recommendedName>
        <fullName evidence="12">Cadherin domain-containing protein</fullName>
    </recommendedName>
</protein>
<dbReference type="Gene3D" id="2.60.40.60">
    <property type="entry name" value="Cadherins"/>
    <property type="match status" value="5"/>
</dbReference>
<proteinExistence type="predicted"/>
<feature type="domain" description="Cadherin" evidence="12">
    <location>
        <begin position="434"/>
        <end position="551"/>
    </location>
</feature>
<evidence type="ECO:0000256" key="4">
    <source>
        <dbReference type="ARBA" id="ARBA00022837"/>
    </source>
</evidence>
<dbReference type="GO" id="GO:0005886">
    <property type="term" value="C:plasma membrane"/>
    <property type="evidence" value="ECO:0007669"/>
    <property type="project" value="InterPro"/>
</dbReference>
<dbReference type="PRINTS" id="PR00205">
    <property type="entry name" value="CADHERIN"/>
</dbReference>
<sequence length="861" mass="96536">SVGYVKAVDADEGINALVTYSIPTGLPFDIDNGTGEIRTNRPLDYETQKGYQFVVTAKDGAPDPRIATATVAIEVEDIEDEVPIFKDEKYEALIPENMADHYVTTVEAFDPDTIKKITYVIHQGPTDLFRIDEKTGAIYTTRGLDYEKDDQHVLVIGTLENMSNQKNSTTKVVIDVEDRNDIPPVFTIIPHPISLEDDVAIGTTVTTLVATDSDGTSPGNKVRYEIIGRGKATKYFRIDPDTGVLRVTNDLKKEVDTEYQVDVRAYDLGEPQLSSVITVEVFIQHVATVAPEVGLRFADTSYAIQIPENATIGQKVKTLTIVNAQTHGTTIPLKCQIISGNSEGRFMLNITEDRNCAIYLNNTLDYESQEQYVFDVEIMSLQGFINKDFAITQVTVNVQDINDNKPAFLYPFEVESRLQAHNGSVNRTDEAEEAKKKYYAAIPIDSPINTAVTQIKAEDMDSGKFGKIVYDLAGNFSDEFFTIDPTNGIIRTKKTFDYINQEHLPFRLSALARDNPNSTKEFHQISTPLIVNLITPQNRLVLVVGDATPNSVQKKIDEILRVVQDQSGLIAGIEKLGSREYISVNGTLETDQEGTDVWFYVIDPETDEILPRNHSLVKRMLLDKSSMDNITFDITAQIKKTAFNIHEPLVVTKIKTASIASFNGEVFPYALIIIACIIFVLGSVGIIYICVSWSRYKTYKDQYSNSRPYVVPASPTRYDTVYVEPNLKEYETQVLQMVVPVDDQEDYNDLQIDFSNKNHAFSLENVSYIGKETNLKNYDKASPISSESTTTARASSVGDNHHIKNTNNTLRKDMIYRSSDDDDMNTSPSNENVMFKEKKDYNMHLGYSYGDRSPIETTTEL</sequence>
<evidence type="ECO:0000256" key="7">
    <source>
        <dbReference type="ARBA" id="ARBA00023136"/>
    </source>
</evidence>
<dbReference type="GO" id="GO:0060429">
    <property type="term" value="P:epithelium development"/>
    <property type="evidence" value="ECO:0007669"/>
    <property type="project" value="UniProtKB-ARBA"/>
</dbReference>
<dbReference type="InterPro" id="IPR002126">
    <property type="entry name" value="Cadherin-like_dom"/>
</dbReference>
<keyword evidence="6 11" id="KW-1133">Transmembrane helix</keyword>
<dbReference type="EMBL" id="JAACXV010013150">
    <property type="protein sequence ID" value="KAF7274017.1"/>
    <property type="molecule type" value="Genomic_DNA"/>
</dbReference>
<dbReference type="GO" id="GO:0005509">
    <property type="term" value="F:calcium ion binding"/>
    <property type="evidence" value="ECO:0007669"/>
    <property type="project" value="UniProtKB-UniRule"/>
</dbReference>
<comment type="caution">
    <text evidence="13">The sequence shown here is derived from an EMBL/GenBank/DDBJ whole genome shotgun (WGS) entry which is preliminary data.</text>
</comment>
<feature type="domain" description="Cadherin" evidence="12">
    <location>
        <begin position="2"/>
        <end position="85"/>
    </location>
</feature>
<evidence type="ECO:0000313" key="13">
    <source>
        <dbReference type="EMBL" id="KAF7274017.1"/>
    </source>
</evidence>
<evidence type="ECO:0000256" key="10">
    <source>
        <dbReference type="SAM" id="MobiDB-lite"/>
    </source>
</evidence>
<accession>A0A834IHA2</accession>
<comment type="subcellular location">
    <subcellularLocation>
        <location evidence="1">Membrane</location>
    </subcellularLocation>
</comment>
<keyword evidence="7 11" id="KW-0472">Membrane</keyword>
<dbReference type="GO" id="GO:0009653">
    <property type="term" value="P:anatomical structure morphogenesis"/>
    <property type="evidence" value="ECO:0007669"/>
    <property type="project" value="UniProtKB-ARBA"/>
</dbReference>
<evidence type="ECO:0000256" key="6">
    <source>
        <dbReference type="ARBA" id="ARBA00022989"/>
    </source>
</evidence>
<name>A0A834IHA2_RHYFE</name>
<keyword evidence="4 9" id="KW-0106">Calcium</keyword>
<evidence type="ECO:0000256" key="3">
    <source>
        <dbReference type="ARBA" id="ARBA00022737"/>
    </source>
</evidence>
<evidence type="ECO:0000256" key="11">
    <source>
        <dbReference type="SAM" id="Phobius"/>
    </source>
</evidence>
<dbReference type="FunFam" id="2.60.40.60:FF:000363">
    <property type="entry name" value="Dachsous cadherin-related 1a"/>
    <property type="match status" value="1"/>
</dbReference>
<dbReference type="PANTHER" id="PTHR24026:SF136">
    <property type="entry name" value="PROTOCADHERIN-23"/>
    <property type="match status" value="1"/>
</dbReference>
<keyword evidence="8" id="KW-0325">Glycoprotein</keyword>
<evidence type="ECO:0000256" key="5">
    <source>
        <dbReference type="ARBA" id="ARBA00022889"/>
    </source>
</evidence>
<dbReference type="SMART" id="SM00112">
    <property type="entry name" value="CA"/>
    <property type="match status" value="5"/>
</dbReference>
<reference evidence="13" key="1">
    <citation type="submission" date="2020-08" db="EMBL/GenBank/DDBJ databases">
        <title>Genome sequencing and assembly of the red palm weevil Rhynchophorus ferrugineus.</title>
        <authorList>
            <person name="Dias G.B."/>
            <person name="Bergman C.M."/>
            <person name="Manee M."/>
        </authorList>
    </citation>
    <scope>NUCLEOTIDE SEQUENCE</scope>
    <source>
        <strain evidence="13">AA-2017</strain>
        <tissue evidence="13">Whole larva</tissue>
    </source>
</reference>
<keyword evidence="2 11" id="KW-0812">Transmembrane</keyword>
<organism evidence="13 14">
    <name type="scientific">Rhynchophorus ferrugineus</name>
    <name type="common">Red palm weevil</name>
    <name type="synonym">Curculio ferrugineus</name>
    <dbReference type="NCBI Taxonomy" id="354439"/>
    <lineage>
        <taxon>Eukaryota</taxon>
        <taxon>Metazoa</taxon>
        <taxon>Ecdysozoa</taxon>
        <taxon>Arthropoda</taxon>
        <taxon>Hexapoda</taxon>
        <taxon>Insecta</taxon>
        <taxon>Pterygota</taxon>
        <taxon>Neoptera</taxon>
        <taxon>Endopterygota</taxon>
        <taxon>Coleoptera</taxon>
        <taxon>Polyphaga</taxon>
        <taxon>Cucujiformia</taxon>
        <taxon>Curculionidae</taxon>
        <taxon>Dryophthorinae</taxon>
        <taxon>Rhynchophorus</taxon>
    </lineage>
</organism>
<evidence type="ECO:0000256" key="2">
    <source>
        <dbReference type="ARBA" id="ARBA00022692"/>
    </source>
</evidence>
<evidence type="ECO:0000259" key="12">
    <source>
        <dbReference type="PROSITE" id="PS50268"/>
    </source>
</evidence>
<dbReference type="InterPro" id="IPR020894">
    <property type="entry name" value="Cadherin_CS"/>
</dbReference>